<dbReference type="EMBL" id="SSMQ01000002">
    <property type="protein sequence ID" value="TKD12584.1"/>
    <property type="molecule type" value="Genomic_DNA"/>
</dbReference>
<dbReference type="GO" id="GO:0005524">
    <property type="term" value="F:ATP binding"/>
    <property type="evidence" value="ECO:0007669"/>
    <property type="project" value="UniProtKB-KW"/>
</dbReference>
<dbReference type="CDD" id="cd00267">
    <property type="entry name" value="ABC_ATPase"/>
    <property type="match status" value="1"/>
</dbReference>
<keyword evidence="3" id="KW-1185">Reference proteome</keyword>
<sequence length="349" mass="38918">MKIQAVRLTEFGAFKDVAFQPCAGINVFLGTNATGKSHAMKALYAPIKVMEHAESTIPLDARMHEKLAKVFRPDDGFLGRLVRRRKGQGHGDIDIEGSSGDLRLTLYTRGKKKLDVRAATWKSEEPTIFLPTREILAMYEGFIAAYQDRELSFDETYYDACLALSRAVLRGPRSAQAKALIEPIEAALGGNVALQGGRFYLVRKDGAMEAHLVAEGLRKIAGLAHLVLNGSLTKNGILFWDEPEANLNPRLVSLVVDILLELGKRGVQIFVTTHDYLLAHKLSLLSEYGRCPDVPIRFFAFHRKEEHDPVQIAPGSTLAELPDNPILDEFTKHYDFERKLFDEDARSTA</sequence>
<dbReference type="SUPFAM" id="SSF52540">
    <property type="entry name" value="P-loop containing nucleoside triphosphate hydrolases"/>
    <property type="match status" value="1"/>
</dbReference>
<dbReference type="GO" id="GO:0016887">
    <property type="term" value="F:ATP hydrolysis activity"/>
    <property type="evidence" value="ECO:0007669"/>
    <property type="project" value="InterPro"/>
</dbReference>
<dbReference type="Proteomes" id="UP000309215">
    <property type="component" value="Unassembled WGS sequence"/>
</dbReference>
<dbReference type="RefSeq" id="WP_136927221.1">
    <property type="nucleotide sequence ID" value="NZ_SSMQ01000002.1"/>
</dbReference>
<reference evidence="2 3" key="1">
    <citation type="submission" date="2019-04" db="EMBL/GenBank/DDBJ databases">
        <authorList>
            <person name="Li Y."/>
            <person name="Wang J."/>
        </authorList>
    </citation>
    <scope>NUCLEOTIDE SEQUENCE [LARGE SCALE GENOMIC DNA]</scope>
    <source>
        <strain evidence="2 3">DSM 14668</strain>
    </source>
</reference>
<feature type="domain" description="ATPase AAA-type core" evidence="1">
    <location>
        <begin position="145"/>
        <end position="278"/>
    </location>
</feature>
<keyword evidence="2" id="KW-0067">ATP-binding</keyword>
<keyword evidence="2" id="KW-0547">Nucleotide-binding</keyword>
<dbReference type="AlphaFoldDB" id="A0A4U1JIR5"/>
<evidence type="ECO:0000259" key="1">
    <source>
        <dbReference type="Pfam" id="PF13304"/>
    </source>
</evidence>
<proteinExistence type="predicted"/>
<dbReference type="Pfam" id="PF13304">
    <property type="entry name" value="AAA_21"/>
    <property type="match status" value="1"/>
</dbReference>
<gene>
    <name evidence="2" type="ORF">E8A74_02180</name>
</gene>
<dbReference type="Gene3D" id="3.40.50.300">
    <property type="entry name" value="P-loop containing nucleotide triphosphate hydrolases"/>
    <property type="match status" value="2"/>
</dbReference>
<organism evidence="2 3">
    <name type="scientific">Polyangium fumosum</name>
    <dbReference type="NCBI Taxonomy" id="889272"/>
    <lineage>
        <taxon>Bacteria</taxon>
        <taxon>Pseudomonadati</taxon>
        <taxon>Myxococcota</taxon>
        <taxon>Polyangia</taxon>
        <taxon>Polyangiales</taxon>
        <taxon>Polyangiaceae</taxon>
        <taxon>Polyangium</taxon>
    </lineage>
</organism>
<protein>
    <submittedName>
        <fullName evidence="2">ATP-binding protein</fullName>
    </submittedName>
</protein>
<dbReference type="PANTHER" id="PTHR43581">
    <property type="entry name" value="ATP/GTP PHOSPHATASE"/>
    <property type="match status" value="1"/>
</dbReference>
<dbReference type="InterPro" id="IPR027417">
    <property type="entry name" value="P-loop_NTPase"/>
</dbReference>
<dbReference type="InterPro" id="IPR051396">
    <property type="entry name" value="Bact_Antivir_Def_Nuclease"/>
</dbReference>
<comment type="caution">
    <text evidence="2">The sequence shown here is derived from an EMBL/GenBank/DDBJ whole genome shotgun (WGS) entry which is preliminary data.</text>
</comment>
<accession>A0A4U1JIR5</accession>
<name>A0A4U1JIR5_9BACT</name>
<evidence type="ECO:0000313" key="2">
    <source>
        <dbReference type="EMBL" id="TKD12584.1"/>
    </source>
</evidence>
<dbReference type="InterPro" id="IPR003959">
    <property type="entry name" value="ATPase_AAA_core"/>
</dbReference>
<evidence type="ECO:0000313" key="3">
    <source>
        <dbReference type="Proteomes" id="UP000309215"/>
    </source>
</evidence>
<dbReference type="OrthoDB" id="9815944at2"/>
<dbReference type="PANTHER" id="PTHR43581:SF2">
    <property type="entry name" value="EXCINUCLEASE ATPASE SUBUNIT"/>
    <property type="match status" value="1"/>
</dbReference>